<dbReference type="HOGENOM" id="CLU_101303_0_0_6"/>
<dbReference type="PANTHER" id="PTHR30399:SF1">
    <property type="entry name" value="UTP PYROPHOSPHATASE"/>
    <property type="match status" value="1"/>
</dbReference>
<accession>C4LEQ0</accession>
<dbReference type="EMBL" id="CP001616">
    <property type="protein sequence ID" value="ACQ93067.1"/>
    <property type="molecule type" value="Genomic_DNA"/>
</dbReference>
<evidence type="ECO:0000313" key="2">
    <source>
        <dbReference type="EMBL" id="ACQ93067.1"/>
    </source>
</evidence>
<dbReference type="RefSeq" id="WP_015878539.1">
    <property type="nucleotide sequence ID" value="NC_012691.1"/>
</dbReference>
<keyword evidence="3" id="KW-1185">Reference proteome</keyword>
<name>C4LEQ0_TOLAT</name>
<dbReference type="AlphaFoldDB" id="C4LEQ0"/>
<dbReference type="InterPro" id="IPR002725">
    <property type="entry name" value="YgjP-like_metallopeptidase"/>
</dbReference>
<reference evidence="2 3" key="2">
    <citation type="journal article" date="2011" name="Stand. Genomic Sci.">
        <title>Complete genome sequence of Tolumonas auensis type strain (TA 4).</title>
        <authorList>
            <person name="Chertkov O."/>
            <person name="Copeland A."/>
            <person name="Lucas S."/>
            <person name="Lapidus A."/>
            <person name="Berry K.W."/>
            <person name="Detter J.C."/>
            <person name="Del Rio T.G."/>
            <person name="Hammon N."/>
            <person name="Dalin E."/>
            <person name="Tice H."/>
            <person name="Pitluck S."/>
            <person name="Richardson P."/>
            <person name="Bruce D."/>
            <person name="Goodwin L."/>
            <person name="Han C."/>
            <person name="Tapia R."/>
            <person name="Saunders E."/>
            <person name="Schmutz J."/>
            <person name="Brettin T."/>
            <person name="Larimer F."/>
            <person name="Land M."/>
            <person name="Hauser L."/>
            <person name="Spring S."/>
            <person name="Rohde M."/>
            <person name="Kyrpides N.C."/>
            <person name="Ivanova N."/>
            <person name="Goker M."/>
            <person name="Beller H.R."/>
            <person name="Klenk H.P."/>
            <person name="Woyke T."/>
        </authorList>
    </citation>
    <scope>NUCLEOTIDE SEQUENCE [LARGE SCALE GENOMIC DNA]</scope>
    <source>
        <strain evidence="3">DSM 9187 / TA4</strain>
    </source>
</reference>
<dbReference type="Proteomes" id="UP000009073">
    <property type="component" value="Chromosome"/>
</dbReference>
<protein>
    <recommendedName>
        <fullName evidence="1">YgjP-like metallopeptidase domain-containing protein</fullName>
    </recommendedName>
</protein>
<dbReference type="STRING" id="595494.Tola_1452"/>
<evidence type="ECO:0000259" key="1">
    <source>
        <dbReference type="Pfam" id="PF01863"/>
    </source>
</evidence>
<reference evidence="3" key="1">
    <citation type="submission" date="2009-05" db="EMBL/GenBank/DDBJ databases">
        <title>Complete sequence of Tolumonas auensis DSM 9187.</title>
        <authorList>
            <consortium name="US DOE Joint Genome Institute"/>
            <person name="Lucas S."/>
            <person name="Copeland A."/>
            <person name="Lapidus A."/>
            <person name="Glavina del Rio T."/>
            <person name="Tice H."/>
            <person name="Bruce D."/>
            <person name="Goodwin L."/>
            <person name="Pitluck S."/>
            <person name="Chertkov O."/>
            <person name="Brettin T."/>
            <person name="Detter J.C."/>
            <person name="Han C."/>
            <person name="Larimer F."/>
            <person name="Land M."/>
            <person name="Hauser L."/>
            <person name="Kyrpides N."/>
            <person name="Mikhailova N."/>
            <person name="Spring S."/>
            <person name="Beller H."/>
        </authorList>
    </citation>
    <scope>NUCLEOTIDE SEQUENCE [LARGE SCALE GENOMIC DNA]</scope>
    <source>
        <strain evidence="3">DSM 9187 / TA4</strain>
    </source>
</reference>
<sequence>MSDLMYLSGYPEQLQQQVRQLIQKQQLGTWLEKRYPEKHTIQSDSALFDYVTELKNRYMRNVSAISKVRYDSKLSIVHHALGLNVRKAQLQGNKIKRKHDIIIASVFREASPEFLRMIAVHELAHLKETQHDKAFYQLCEYMEPSYHQLEFDFRMFMTHRELMKKSQNTES</sequence>
<dbReference type="eggNOG" id="COG1451">
    <property type="taxonomic scope" value="Bacteria"/>
</dbReference>
<dbReference type="Gene3D" id="3.30.2010.10">
    <property type="entry name" value="Metalloproteases ('zincins'), catalytic domain"/>
    <property type="match status" value="1"/>
</dbReference>
<gene>
    <name evidence="2" type="ordered locus">Tola_1452</name>
</gene>
<dbReference type="PANTHER" id="PTHR30399">
    <property type="entry name" value="UNCHARACTERIZED PROTEIN YGJP"/>
    <property type="match status" value="1"/>
</dbReference>
<organism evidence="2 3">
    <name type="scientific">Tolumonas auensis (strain DSM 9187 / NBRC 110442 / TA 4)</name>
    <dbReference type="NCBI Taxonomy" id="595494"/>
    <lineage>
        <taxon>Bacteria</taxon>
        <taxon>Pseudomonadati</taxon>
        <taxon>Pseudomonadota</taxon>
        <taxon>Gammaproteobacteria</taxon>
        <taxon>Aeromonadales</taxon>
        <taxon>Aeromonadaceae</taxon>
        <taxon>Tolumonas</taxon>
    </lineage>
</organism>
<dbReference type="OrthoDB" id="9000630at2"/>
<evidence type="ECO:0000313" key="3">
    <source>
        <dbReference type="Proteomes" id="UP000009073"/>
    </source>
</evidence>
<dbReference type="Pfam" id="PF01863">
    <property type="entry name" value="YgjP-like"/>
    <property type="match status" value="1"/>
</dbReference>
<feature type="domain" description="YgjP-like metallopeptidase" evidence="1">
    <location>
        <begin position="79"/>
        <end position="149"/>
    </location>
</feature>
<dbReference type="KEGG" id="tau:Tola_1452"/>
<proteinExistence type="predicted"/>
<dbReference type="InterPro" id="IPR053136">
    <property type="entry name" value="UTP_pyrophosphatase-like"/>
</dbReference>